<accession>A0A7J5DF22</accession>
<dbReference type="EMBL" id="WBKG01000013">
    <property type="protein sequence ID" value="KAB1987468.1"/>
    <property type="molecule type" value="Genomic_DNA"/>
</dbReference>
<feature type="region of interest" description="Disordered" evidence="1">
    <location>
        <begin position="80"/>
        <end position="132"/>
    </location>
</feature>
<organism evidence="2 3">
    <name type="scientific">Streptomyces triticiradicis</name>
    <dbReference type="NCBI Taxonomy" id="2651189"/>
    <lineage>
        <taxon>Bacteria</taxon>
        <taxon>Bacillati</taxon>
        <taxon>Actinomycetota</taxon>
        <taxon>Actinomycetes</taxon>
        <taxon>Kitasatosporales</taxon>
        <taxon>Streptomycetaceae</taxon>
        <taxon>Streptomyces</taxon>
    </lineage>
</organism>
<proteinExistence type="predicted"/>
<dbReference type="InterPro" id="IPR013382">
    <property type="entry name" value="CRISPR-assoc_prot_Cse2"/>
</dbReference>
<protein>
    <submittedName>
        <fullName evidence="2">CRISPR-associated protein Cse2</fullName>
    </submittedName>
</protein>
<dbReference type="Pfam" id="PF09485">
    <property type="entry name" value="CRISPR_Cse2"/>
    <property type="match status" value="1"/>
</dbReference>
<dbReference type="Proteomes" id="UP000442990">
    <property type="component" value="Unassembled WGS sequence"/>
</dbReference>
<dbReference type="Gene3D" id="1.10.520.40">
    <property type="entry name" value="CRISPR-associated protein Cse2"/>
    <property type="match status" value="1"/>
</dbReference>
<comment type="caution">
    <text evidence="2">The sequence shown here is derived from an EMBL/GenBank/DDBJ whole genome shotgun (WGS) entry which is preliminary data.</text>
</comment>
<dbReference type="AlphaFoldDB" id="A0A7J5DF22"/>
<dbReference type="InterPro" id="IPR038287">
    <property type="entry name" value="Cse2_sf"/>
</dbReference>
<sequence length="234" mass="26280">MLTTAQRRAHYDEFVTQVIGLCADNGIRADLTSGRGRPVEECDRMQEHLTRHVARYGARRAHYTIATLIAMQRHLAEQGPYTPEFPARTGDEADITSGAENATEPNLHRPPGEAADAPAPQHLTPAGQPMGERAAWRRRPNLGTTLAIAVARHGFKESRMTERVKTLTKLASPLLHPRLWTLGTHLHNHGAARLDFAVLLEDLAWWDHDQPQVATRWRESYFLTLDALSPDMEH</sequence>
<gene>
    <name evidence="2" type="ORF">F8144_17230</name>
</gene>
<evidence type="ECO:0000313" key="3">
    <source>
        <dbReference type="Proteomes" id="UP000442990"/>
    </source>
</evidence>
<keyword evidence="3" id="KW-1185">Reference proteome</keyword>
<name>A0A7J5DF22_9ACTN</name>
<dbReference type="RefSeq" id="WP_151470221.1">
    <property type="nucleotide sequence ID" value="NZ_WBKG01000013.1"/>
</dbReference>
<evidence type="ECO:0000313" key="2">
    <source>
        <dbReference type="EMBL" id="KAB1987468.1"/>
    </source>
</evidence>
<reference evidence="2 3" key="1">
    <citation type="submission" date="2019-09" db="EMBL/GenBank/DDBJ databases">
        <title>Isolation and identification of active actinomycetes.</title>
        <authorList>
            <person name="Yu Z."/>
            <person name="Han C."/>
            <person name="Yu B."/>
        </authorList>
    </citation>
    <scope>NUCLEOTIDE SEQUENCE [LARGE SCALE GENOMIC DNA]</scope>
    <source>
        <strain evidence="2 3">NEAU-H2</strain>
    </source>
</reference>
<evidence type="ECO:0000256" key="1">
    <source>
        <dbReference type="SAM" id="MobiDB-lite"/>
    </source>
</evidence>